<protein>
    <submittedName>
        <fullName evidence="1">Uncharacterized protein</fullName>
    </submittedName>
</protein>
<dbReference type="Proteomes" id="UP000074914">
    <property type="component" value="Chromosome"/>
</dbReference>
<reference evidence="1 2" key="1">
    <citation type="submission" date="2015-11" db="EMBL/GenBank/DDBJ databases">
        <title>Exploring the genomic traits of fungus-feeding bacterial genus Collimonas.</title>
        <authorList>
            <person name="Song C."/>
            <person name="Schmidt R."/>
            <person name="de Jager V."/>
            <person name="Krzyzanowska D."/>
            <person name="Jongedijk E."/>
            <person name="Cankar K."/>
            <person name="Beekwilder J."/>
            <person name="van Veen A."/>
            <person name="de Boer W."/>
            <person name="van Veen J.A."/>
            <person name="Garbeva P."/>
        </authorList>
    </citation>
    <scope>NUCLEOTIDE SEQUENCE [LARGE SCALE GENOMIC DNA]</scope>
    <source>
        <strain evidence="1 2">Ter291</strain>
    </source>
</reference>
<gene>
    <name evidence="1" type="ORF">CPter291_5258</name>
</gene>
<evidence type="ECO:0000313" key="1">
    <source>
        <dbReference type="EMBL" id="AMP17468.1"/>
    </source>
</evidence>
<accession>A0ABN4MK08</accession>
<sequence length="62" mass="7226">MLTTITIFIYKSLNIKPKSFFLLKLLLKNKPKNKAKKTIFFENSLFSRIGIGKKSKKNLHGR</sequence>
<dbReference type="EMBL" id="CP013236">
    <property type="protein sequence ID" value="AMP17468.1"/>
    <property type="molecule type" value="Genomic_DNA"/>
</dbReference>
<keyword evidence="2" id="KW-1185">Reference proteome</keyword>
<evidence type="ECO:0000313" key="2">
    <source>
        <dbReference type="Proteomes" id="UP000074914"/>
    </source>
</evidence>
<name>A0ABN4MK08_9BURK</name>
<proteinExistence type="predicted"/>
<organism evidence="1 2">
    <name type="scientific">Collimonas pratensis</name>
    <dbReference type="NCBI Taxonomy" id="279113"/>
    <lineage>
        <taxon>Bacteria</taxon>
        <taxon>Pseudomonadati</taxon>
        <taxon>Pseudomonadota</taxon>
        <taxon>Betaproteobacteria</taxon>
        <taxon>Burkholderiales</taxon>
        <taxon>Oxalobacteraceae</taxon>
        <taxon>Collimonas</taxon>
    </lineage>
</organism>